<organism evidence="1 2">
    <name type="scientific">Tritrichomonas musculus</name>
    <dbReference type="NCBI Taxonomy" id="1915356"/>
    <lineage>
        <taxon>Eukaryota</taxon>
        <taxon>Metamonada</taxon>
        <taxon>Parabasalia</taxon>
        <taxon>Tritrichomonadida</taxon>
        <taxon>Tritrichomonadidae</taxon>
        <taxon>Tritrichomonas</taxon>
    </lineage>
</organism>
<evidence type="ECO:0000313" key="1">
    <source>
        <dbReference type="EMBL" id="KAK8836748.1"/>
    </source>
</evidence>
<dbReference type="PANTHER" id="PTHR45661:SF3">
    <property type="entry name" value="IG-LIKE DOMAIN-CONTAINING PROTEIN"/>
    <property type="match status" value="1"/>
</dbReference>
<reference evidence="1 2" key="1">
    <citation type="submission" date="2024-04" db="EMBL/GenBank/DDBJ databases">
        <title>Tritrichomonas musculus Genome.</title>
        <authorList>
            <person name="Alves-Ferreira E."/>
            <person name="Grigg M."/>
            <person name="Lorenzi H."/>
            <person name="Galac M."/>
        </authorList>
    </citation>
    <scope>NUCLEOTIDE SEQUENCE [LARGE SCALE GENOMIC DNA]</scope>
    <source>
        <strain evidence="1 2">EAF2021</strain>
    </source>
</reference>
<sequence>MGNFYECSSLKQISISLSVTEIEEKAFRKRTSLNHVVFESPSSVCIFNENSFDGCSTLEQIILPSSIVSIENEAFLNCSSLKQISIPFSTTYTNIGIDSNVKVIRT</sequence>
<accession>A0ABR2GSZ6</accession>
<dbReference type="InterPro" id="IPR053139">
    <property type="entry name" value="Surface_bspA-like"/>
</dbReference>
<evidence type="ECO:0008006" key="3">
    <source>
        <dbReference type="Google" id="ProtNLM"/>
    </source>
</evidence>
<name>A0ABR2GSZ6_9EUKA</name>
<comment type="caution">
    <text evidence="1">The sequence shown here is derived from an EMBL/GenBank/DDBJ whole genome shotgun (WGS) entry which is preliminary data.</text>
</comment>
<keyword evidence="2" id="KW-1185">Reference proteome</keyword>
<dbReference type="Proteomes" id="UP001470230">
    <property type="component" value="Unassembled WGS sequence"/>
</dbReference>
<dbReference type="EMBL" id="JAPFFF010000063">
    <property type="protein sequence ID" value="KAK8836748.1"/>
    <property type="molecule type" value="Genomic_DNA"/>
</dbReference>
<protein>
    <recommendedName>
        <fullName evidence="3">Surface antigen BspA-like</fullName>
    </recommendedName>
</protein>
<gene>
    <name evidence="1" type="ORF">M9Y10_037266</name>
</gene>
<dbReference type="InterPro" id="IPR026906">
    <property type="entry name" value="LRR_5"/>
</dbReference>
<dbReference type="Pfam" id="PF13306">
    <property type="entry name" value="LRR_5"/>
    <property type="match status" value="1"/>
</dbReference>
<dbReference type="PANTHER" id="PTHR45661">
    <property type="entry name" value="SURFACE ANTIGEN"/>
    <property type="match status" value="1"/>
</dbReference>
<dbReference type="SUPFAM" id="SSF52058">
    <property type="entry name" value="L domain-like"/>
    <property type="match status" value="1"/>
</dbReference>
<proteinExistence type="predicted"/>
<dbReference type="InterPro" id="IPR032675">
    <property type="entry name" value="LRR_dom_sf"/>
</dbReference>
<evidence type="ECO:0000313" key="2">
    <source>
        <dbReference type="Proteomes" id="UP001470230"/>
    </source>
</evidence>
<dbReference type="Gene3D" id="3.80.10.10">
    <property type="entry name" value="Ribonuclease Inhibitor"/>
    <property type="match status" value="1"/>
</dbReference>